<name>A0A1G7Q537_9GAMM</name>
<dbReference type="SUPFAM" id="SSF53850">
    <property type="entry name" value="Periplasmic binding protein-like II"/>
    <property type="match status" value="1"/>
</dbReference>
<dbReference type="InterPro" id="IPR039424">
    <property type="entry name" value="SBP_5"/>
</dbReference>
<dbReference type="Pfam" id="PF00496">
    <property type="entry name" value="SBP_bac_5"/>
    <property type="match status" value="1"/>
</dbReference>
<evidence type="ECO:0000256" key="1">
    <source>
        <dbReference type="ARBA" id="ARBA00022729"/>
    </source>
</evidence>
<dbReference type="RefSeq" id="WP_092523749.1">
    <property type="nucleotide sequence ID" value="NZ_FNCI01000003.1"/>
</dbReference>
<dbReference type="GO" id="GO:0030288">
    <property type="term" value="C:outer membrane-bounded periplasmic space"/>
    <property type="evidence" value="ECO:0007669"/>
    <property type="project" value="TreeGrafter"/>
</dbReference>
<feature type="domain" description="Solute-binding protein family 5" evidence="2">
    <location>
        <begin position="117"/>
        <end position="519"/>
    </location>
</feature>
<evidence type="ECO:0000313" key="4">
    <source>
        <dbReference type="Proteomes" id="UP000198641"/>
    </source>
</evidence>
<dbReference type="EMBL" id="FNCI01000003">
    <property type="protein sequence ID" value="SDF93621.1"/>
    <property type="molecule type" value="Genomic_DNA"/>
</dbReference>
<dbReference type="PIRSF" id="PIRSF002741">
    <property type="entry name" value="MppA"/>
    <property type="match status" value="1"/>
</dbReference>
<dbReference type="OrthoDB" id="9803988at2"/>
<organism evidence="3 4">
    <name type="scientific">Onishia taeanensis</name>
    <dbReference type="NCBI Taxonomy" id="284577"/>
    <lineage>
        <taxon>Bacteria</taxon>
        <taxon>Pseudomonadati</taxon>
        <taxon>Pseudomonadota</taxon>
        <taxon>Gammaproteobacteria</taxon>
        <taxon>Oceanospirillales</taxon>
        <taxon>Halomonadaceae</taxon>
        <taxon>Onishia</taxon>
    </lineage>
</organism>
<dbReference type="Gene3D" id="3.10.105.10">
    <property type="entry name" value="Dipeptide-binding Protein, Domain 3"/>
    <property type="match status" value="1"/>
</dbReference>
<evidence type="ECO:0000259" key="2">
    <source>
        <dbReference type="Pfam" id="PF00496"/>
    </source>
</evidence>
<protein>
    <submittedName>
        <fullName evidence="3">Microcin C transport system substrate-binding protein</fullName>
    </submittedName>
</protein>
<dbReference type="Proteomes" id="UP000198641">
    <property type="component" value="Unassembled WGS sequence"/>
</dbReference>
<dbReference type="InterPro" id="IPR000914">
    <property type="entry name" value="SBP_5_dom"/>
</dbReference>
<dbReference type="CDD" id="cd08497">
    <property type="entry name" value="MbnE-like"/>
    <property type="match status" value="1"/>
</dbReference>
<dbReference type="GO" id="GO:0042884">
    <property type="term" value="P:microcin transport"/>
    <property type="evidence" value="ECO:0007669"/>
    <property type="project" value="TreeGrafter"/>
</dbReference>
<dbReference type="PANTHER" id="PTHR30290">
    <property type="entry name" value="PERIPLASMIC BINDING COMPONENT OF ABC TRANSPORTER"/>
    <property type="match status" value="1"/>
</dbReference>
<proteinExistence type="predicted"/>
<sequence length="620" mass="70462">MTTAALPPRSRPSSRFAAPWIALAGLVLPVVALASPKVATVHGLALYGEPALPADFSHFSYVNPEAPKGGSLLRAAIGGSFDSTNPFIVRGTPATGLNQIYDTLLESNPNETFSSYGLLAEGIRLDPERRWIEFDLRPEARFHDGEPVEASDVVFSFETLTEKGQPFYAGYYADVTKVRALDDDTVRFEFAANNSRELPLIIGQLPILPEHYWADRDFTATTLDPLLGSGPYRISEVQPGRRIVYERVEDYWGKDLPVNRGRHNIDELVYDYYRDQTVALEAFKAGNLDMRIESSARQWATAYDFPAAENGFVKQLNIHDGQPAGMQAYVMNLRRETFKDPRVREAINLAFDFPWLNDNLFYGAYERTESFFENSPMAASGLPSEEELALLEPLRDELPAAVFDTPLPIEEPEKLRPRLAKALELLNEAGYVVREGVMTQVETGEPLNLEVLLYDTQFERVVQPLLRNLARLGVQGDIRIVDVNQYLNRLRKFDYDMIVGSFPQSNNPGNEQREYWTSAYADQPQSRNLIGLKNPAIDSLVETLIRADSREELNTAARALDRVLRNGFYVVPQWYLDKTRIALWDMFDYPQPFPEYNLDLSAWWVDPEREADIRNRQRSR</sequence>
<reference evidence="3 4" key="1">
    <citation type="submission" date="2016-10" db="EMBL/GenBank/DDBJ databases">
        <authorList>
            <person name="de Groot N.N."/>
        </authorList>
    </citation>
    <scope>NUCLEOTIDE SEQUENCE [LARGE SCALE GENOMIC DNA]</scope>
    <source>
        <strain evidence="3 4">BH539</strain>
    </source>
</reference>
<gene>
    <name evidence="3" type="ORF">SAMN05216571_10380</name>
</gene>
<dbReference type="GO" id="GO:0043190">
    <property type="term" value="C:ATP-binding cassette (ABC) transporter complex"/>
    <property type="evidence" value="ECO:0007669"/>
    <property type="project" value="InterPro"/>
</dbReference>
<dbReference type="Gene3D" id="3.40.190.10">
    <property type="entry name" value="Periplasmic binding protein-like II"/>
    <property type="match status" value="1"/>
</dbReference>
<dbReference type="GO" id="GO:0015833">
    <property type="term" value="P:peptide transport"/>
    <property type="evidence" value="ECO:0007669"/>
    <property type="project" value="TreeGrafter"/>
</dbReference>
<dbReference type="AlphaFoldDB" id="A0A1G7Q537"/>
<keyword evidence="4" id="KW-1185">Reference proteome</keyword>
<dbReference type="STRING" id="284577.SAMN05216571_10380"/>
<accession>A0A1G7Q537</accession>
<dbReference type="InterPro" id="IPR030678">
    <property type="entry name" value="Peptide/Ni-bd"/>
</dbReference>
<keyword evidence="1" id="KW-0732">Signal</keyword>
<dbReference type="PANTHER" id="PTHR30290:SF64">
    <property type="entry name" value="ABC TRANSPORTER PERIPLASMIC BINDING PROTEIN"/>
    <property type="match status" value="1"/>
</dbReference>
<evidence type="ECO:0000313" key="3">
    <source>
        <dbReference type="EMBL" id="SDF93621.1"/>
    </source>
</evidence>
<dbReference type="GO" id="GO:1904680">
    <property type="term" value="F:peptide transmembrane transporter activity"/>
    <property type="evidence" value="ECO:0007669"/>
    <property type="project" value="TreeGrafter"/>
</dbReference>